<gene>
    <name evidence="2" type="ORF">AAEJ74_15760</name>
</gene>
<sequence length="49" mass="5392">MKPLSARSPTPNSDRQPTTTAQEPGWLGVAGVSPSNRETRLIRVFQDIQ</sequence>
<accession>A0ABU9EMA4</accession>
<dbReference type="RefSeq" id="WP_368663091.1">
    <property type="nucleotide sequence ID" value="NZ_JBBWYZ010000012.1"/>
</dbReference>
<evidence type="ECO:0000313" key="2">
    <source>
        <dbReference type="EMBL" id="MEK9513080.1"/>
    </source>
</evidence>
<keyword evidence="3" id="KW-1185">Reference proteome</keyword>
<reference evidence="2 3" key="1">
    <citation type="journal article" date="2024" name="Front. Microbiol.">
        <title>Transcriptomic insights into the dominance of two phototrophs throughout the water column of a tropical hypersaline-alkaline crater lake (Dziani Dzaha, Mayotte).</title>
        <authorList>
            <person name="Duperron S."/>
            <person name="Halary S."/>
            <person name="Bouly J.-P."/>
            <person name="Roussel T."/>
            <person name="Hugoni M."/>
            <person name="Bruto M."/>
            <person name="Oger P."/>
            <person name="Duval C."/>
            <person name="Woo A."/>
            <person name="Jezequiel D."/>
            <person name="Ader M."/>
            <person name="Leboulanger C."/>
            <person name="Agogue H."/>
            <person name="Grossi V."/>
            <person name="Trousselier M."/>
            <person name="Bernard C."/>
        </authorList>
    </citation>
    <scope>NUCLEOTIDE SEQUENCE [LARGE SCALE GENOMIC DNA]</scope>
    <source>
        <strain evidence="2 3">PMC 851.14</strain>
    </source>
</reference>
<comment type="caution">
    <text evidence="2">The sequence shown here is derived from an EMBL/GenBank/DDBJ whole genome shotgun (WGS) entry which is preliminary data.</text>
</comment>
<protein>
    <submittedName>
        <fullName evidence="2">Uncharacterized protein</fullName>
    </submittedName>
</protein>
<name>A0ABU9EMA4_LIMFS</name>
<proteinExistence type="predicted"/>
<dbReference type="Proteomes" id="UP001387447">
    <property type="component" value="Unassembled WGS sequence"/>
</dbReference>
<feature type="region of interest" description="Disordered" evidence="1">
    <location>
        <begin position="1"/>
        <end position="32"/>
    </location>
</feature>
<evidence type="ECO:0000313" key="3">
    <source>
        <dbReference type="Proteomes" id="UP001387447"/>
    </source>
</evidence>
<evidence type="ECO:0000256" key="1">
    <source>
        <dbReference type="SAM" id="MobiDB-lite"/>
    </source>
</evidence>
<feature type="compositionally biased region" description="Polar residues" evidence="1">
    <location>
        <begin position="7"/>
        <end position="22"/>
    </location>
</feature>
<dbReference type="EMBL" id="JBBWYZ010000012">
    <property type="protein sequence ID" value="MEK9513080.1"/>
    <property type="molecule type" value="Genomic_DNA"/>
</dbReference>
<organism evidence="2 3">
    <name type="scientific">Limnospira fusiformis PMC 851.14</name>
    <dbReference type="NCBI Taxonomy" id="2219512"/>
    <lineage>
        <taxon>Bacteria</taxon>
        <taxon>Bacillati</taxon>
        <taxon>Cyanobacteriota</taxon>
        <taxon>Cyanophyceae</taxon>
        <taxon>Oscillatoriophycideae</taxon>
        <taxon>Oscillatoriales</taxon>
        <taxon>Sirenicapillariaceae</taxon>
        <taxon>Limnospira</taxon>
    </lineage>
</organism>